<dbReference type="SUPFAM" id="SSF48403">
    <property type="entry name" value="Ankyrin repeat"/>
    <property type="match status" value="2"/>
</dbReference>
<organism evidence="5 6">
    <name type="scientific">Meganyctiphanes norvegica</name>
    <name type="common">Northern krill</name>
    <name type="synonym">Thysanopoda norvegica</name>
    <dbReference type="NCBI Taxonomy" id="48144"/>
    <lineage>
        <taxon>Eukaryota</taxon>
        <taxon>Metazoa</taxon>
        <taxon>Ecdysozoa</taxon>
        <taxon>Arthropoda</taxon>
        <taxon>Crustacea</taxon>
        <taxon>Multicrustacea</taxon>
        <taxon>Malacostraca</taxon>
        <taxon>Eumalacostraca</taxon>
        <taxon>Eucarida</taxon>
        <taxon>Euphausiacea</taxon>
        <taxon>Euphausiidae</taxon>
        <taxon>Meganyctiphanes</taxon>
    </lineage>
</organism>
<feature type="repeat" description="ANK" evidence="3">
    <location>
        <begin position="526"/>
        <end position="558"/>
    </location>
</feature>
<dbReference type="Pfam" id="PF13637">
    <property type="entry name" value="Ank_4"/>
    <property type="match status" value="1"/>
</dbReference>
<evidence type="ECO:0000256" key="3">
    <source>
        <dbReference type="PROSITE-ProRule" id="PRU00023"/>
    </source>
</evidence>
<evidence type="ECO:0000313" key="6">
    <source>
        <dbReference type="Proteomes" id="UP001497623"/>
    </source>
</evidence>
<name>A0AAV2S712_MEGNR</name>
<keyword evidence="4" id="KW-0732">Signal</keyword>
<evidence type="ECO:0000256" key="4">
    <source>
        <dbReference type="SAM" id="SignalP"/>
    </source>
</evidence>
<gene>
    <name evidence="5" type="ORF">MNOR_LOCUS33924</name>
</gene>
<dbReference type="PROSITE" id="PS50088">
    <property type="entry name" value="ANK_REPEAT"/>
    <property type="match status" value="13"/>
</dbReference>
<evidence type="ECO:0000256" key="2">
    <source>
        <dbReference type="ARBA" id="ARBA00023043"/>
    </source>
</evidence>
<proteinExistence type="predicted"/>
<sequence>MWPKTEWCFTIIVLLYSSQLSIQLEIQNEDLISSLKNLEKVIVVKTGDVMPFLEVFKTELLGIKQDISKIKFDIGLILESTQTMGSEFKYMKHNISEVQDKIANVQGNTEFMVSKIKDMNLNYSEVKEELRVIRGKTESIEFELINKNKSYSEVNDVLTLIGRKAKPIITELKYIKQCISECNDDNIRTTVLLTAIDDLFIPFTLKQIPTAQLHILNALSAIPITVTHSIQPTTALSGLDLYTAAKGGDLELVKQAIASGTDVNWRNSDEFGCSALHAAAVANQVDVISVLLTAGADKDIKSDCGQTPITTASARGSIDAVRILLITGADIEITSKNERTPLHGAAKHNKAAVLKLLLSIGADTSAKDYNGWTPLHLAAKGNYVGVAELLLNNGADISAKAFDGGTPLHIAARSYHMEVTELLLNKGADISVQDHSGATPSDEARGTGYDKLANIIDAYPSITAEPHIPAVLQAIPITATPTTQTSTVISGLDLYAAAEIGDLGMVNQAIASGTNVNWKNPDYDWLGYTALHIAAVANHADVISALLTSCADVDIQSAYGQTPIQAASGHGSTDAVRILLTAGADVEITSKKGRTPLHVAAKTDKVAVAKLLLDNGADIYAKDYQGWTPLHFAAEDNYVGLAELLLNYGADTYAKALGGPTPLHTAAWANRVDVAELLLKNGADKSSKDDFGATPAYVARRRGRDNMANIIDAYPGTPAQPYIPNTWSGIDLFEAAKNGDLTVVNRAIASGTDVNWRYPDVELRTALHAAAQFNHSAVTSALLTTDADKDARNGYGQTPIWVASQSGSTDVVLILLTAGADITIPDRNEGWTPLHAAAHDNHMAVAELLLNNGAYKLAKDLNGRIPADLARQLGHYNLARFIDA</sequence>
<feature type="repeat" description="ANK" evidence="3">
    <location>
        <begin position="795"/>
        <end position="827"/>
    </location>
</feature>
<dbReference type="SMART" id="SM00248">
    <property type="entry name" value="ANK"/>
    <property type="match status" value="17"/>
</dbReference>
<dbReference type="PROSITE" id="PS50297">
    <property type="entry name" value="ANK_REP_REGION"/>
    <property type="match status" value="12"/>
</dbReference>
<evidence type="ECO:0000256" key="1">
    <source>
        <dbReference type="ARBA" id="ARBA00022737"/>
    </source>
</evidence>
<feature type="repeat" description="ANK" evidence="3">
    <location>
        <begin position="762"/>
        <end position="794"/>
    </location>
</feature>
<feature type="repeat" description="ANK" evidence="3">
    <location>
        <begin position="304"/>
        <end position="336"/>
    </location>
</feature>
<feature type="repeat" description="ANK" evidence="3">
    <location>
        <begin position="559"/>
        <end position="591"/>
    </location>
</feature>
<dbReference type="AlphaFoldDB" id="A0AAV2S712"/>
<keyword evidence="1" id="KW-0677">Repeat</keyword>
<dbReference type="Proteomes" id="UP001497623">
    <property type="component" value="Unassembled WGS sequence"/>
</dbReference>
<feature type="chain" id="PRO_5043685387" description="Ankyrin repeat protein" evidence="4">
    <location>
        <begin position="24"/>
        <end position="884"/>
    </location>
</feature>
<dbReference type="EMBL" id="CAXKWB010050458">
    <property type="protein sequence ID" value="CAL4169844.1"/>
    <property type="molecule type" value="Genomic_DNA"/>
</dbReference>
<feature type="repeat" description="ANK" evidence="3">
    <location>
        <begin position="829"/>
        <end position="861"/>
    </location>
</feature>
<feature type="repeat" description="ANK" evidence="3">
    <location>
        <begin position="337"/>
        <end position="369"/>
    </location>
</feature>
<feature type="repeat" description="ANK" evidence="3">
    <location>
        <begin position="592"/>
        <end position="624"/>
    </location>
</feature>
<dbReference type="PRINTS" id="PR01415">
    <property type="entry name" value="ANKYRIN"/>
</dbReference>
<comment type="caution">
    <text evidence="5">The sequence shown here is derived from an EMBL/GenBank/DDBJ whole genome shotgun (WGS) entry which is preliminary data.</text>
</comment>
<evidence type="ECO:0008006" key="7">
    <source>
        <dbReference type="Google" id="ProtNLM"/>
    </source>
</evidence>
<dbReference type="PANTHER" id="PTHR24198">
    <property type="entry name" value="ANKYRIN REPEAT AND PROTEIN KINASE DOMAIN-CONTAINING PROTEIN"/>
    <property type="match status" value="1"/>
</dbReference>
<evidence type="ECO:0000313" key="5">
    <source>
        <dbReference type="EMBL" id="CAL4169844.1"/>
    </source>
</evidence>
<dbReference type="Pfam" id="PF12796">
    <property type="entry name" value="Ank_2"/>
    <property type="match status" value="4"/>
</dbReference>
<protein>
    <recommendedName>
        <fullName evidence="7">Ankyrin repeat protein</fullName>
    </recommendedName>
</protein>
<feature type="repeat" description="ANK" evidence="3">
    <location>
        <begin position="271"/>
        <end position="303"/>
    </location>
</feature>
<dbReference type="InterPro" id="IPR036770">
    <property type="entry name" value="Ankyrin_rpt-contain_sf"/>
</dbReference>
<dbReference type="InterPro" id="IPR002110">
    <property type="entry name" value="Ankyrin_rpt"/>
</dbReference>
<keyword evidence="2 3" id="KW-0040">ANK repeat</keyword>
<dbReference type="PANTHER" id="PTHR24198:SF165">
    <property type="entry name" value="ANKYRIN REPEAT-CONTAINING PROTEIN-RELATED"/>
    <property type="match status" value="1"/>
</dbReference>
<dbReference type="Gene3D" id="1.25.40.20">
    <property type="entry name" value="Ankyrin repeat-containing domain"/>
    <property type="match status" value="5"/>
</dbReference>
<keyword evidence="6" id="KW-1185">Reference proteome</keyword>
<feature type="repeat" description="ANK" evidence="3">
    <location>
        <begin position="370"/>
        <end position="402"/>
    </location>
</feature>
<feature type="repeat" description="ANK" evidence="3">
    <location>
        <begin position="658"/>
        <end position="690"/>
    </location>
</feature>
<feature type="repeat" description="ANK" evidence="3">
    <location>
        <begin position="403"/>
        <end position="435"/>
    </location>
</feature>
<reference evidence="5 6" key="1">
    <citation type="submission" date="2024-05" db="EMBL/GenBank/DDBJ databases">
        <authorList>
            <person name="Wallberg A."/>
        </authorList>
    </citation>
    <scope>NUCLEOTIDE SEQUENCE [LARGE SCALE GENOMIC DNA]</scope>
</reference>
<feature type="signal peptide" evidence="4">
    <location>
        <begin position="1"/>
        <end position="23"/>
    </location>
</feature>
<accession>A0AAV2S712</accession>
<dbReference type="Pfam" id="PF00023">
    <property type="entry name" value="Ank"/>
    <property type="match status" value="3"/>
</dbReference>
<feature type="repeat" description="ANK" evidence="3">
    <location>
        <begin position="625"/>
        <end position="657"/>
    </location>
</feature>